<proteinExistence type="predicted"/>
<organism evidence="3 4">
    <name type="scientific">Rhizobium wenxiniae</name>
    <dbReference type="NCBI Taxonomy" id="1737357"/>
    <lineage>
        <taxon>Bacteria</taxon>
        <taxon>Pseudomonadati</taxon>
        <taxon>Pseudomonadota</taxon>
        <taxon>Alphaproteobacteria</taxon>
        <taxon>Hyphomicrobiales</taxon>
        <taxon>Rhizobiaceae</taxon>
        <taxon>Rhizobium/Agrobacterium group</taxon>
        <taxon>Rhizobium</taxon>
    </lineage>
</organism>
<feature type="chain" id="PRO_5030829843" evidence="2">
    <location>
        <begin position="31"/>
        <end position="254"/>
    </location>
</feature>
<sequence length="254" mass="26932">MGVWNALGIFGLNILIVADALLASAPTSHAQQPPGSGKTETESVNSSNNPLDPLFVVNLQNYYIPKLEGLTDRHANVTILRALTPFEIGGAGNLLRTSVSLVGRPDVDGALTKGIGDLTLFDILVMQTEPFGWGLGPLLVAPPLRRSDTGAGKWQAGAAAAFTAPQDWACSGGSGPISGHLRATEHDLTSAPRPSNRSCSSISVTYFIFNLLAPDRWISKTATTTRRLGLASENTGLLLLLCRSTPMWNRNTVS</sequence>
<dbReference type="Proteomes" id="UP000547879">
    <property type="component" value="Unassembled WGS sequence"/>
</dbReference>
<keyword evidence="4" id="KW-1185">Reference proteome</keyword>
<keyword evidence="2" id="KW-0732">Signal</keyword>
<comment type="caution">
    <text evidence="3">The sequence shown here is derived from an EMBL/GenBank/DDBJ whole genome shotgun (WGS) entry which is preliminary data.</text>
</comment>
<evidence type="ECO:0000256" key="2">
    <source>
        <dbReference type="SAM" id="SignalP"/>
    </source>
</evidence>
<accession>A0A7W9Y7E4</accession>
<gene>
    <name evidence="3" type="ORF">HNQ72_003219</name>
</gene>
<reference evidence="3 4" key="1">
    <citation type="submission" date="2020-08" db="EMBL/GenBank/DDBJ databases">
        <title>Genomic Encyclopedia of Type Strains, Phase IV (KMG-IV): sequencing the most valuable type-strain genomes for metagenomic binning, comparative biology and taxonomic classification.</title>
        <authorList>
            <person name="Goeker M."/>
        </authorList>
    </citation>
    <scope>NUCLEOTIDE SEQUENCE [LARGE SCALE GENOMIC DNA]</scope>
    <source>
        <strain evidence="3 4">DSM 100734</strain>
    </source>
</reference>
<dbReference type="AlphaFoldDB" id="A0A7W9Y7E4"/>
<feature type="signal peptide" evidence="2">
    <location>
        <begin position="1"/>
        <end position="30"/>
    </location>
</feature>
<evidence type="ECO:0000256" key="1">
    <source>
        <dbReference type="SAM" id="MobiDB-lite"/>
    </source>
</evidence>
<protein>
    <submittedName>
        <fullName evidence="3">Uncharacterized protein</fullName>
    </submittedName>
</protein>
<dbReference type="RefSeq" id="WP_183993216.1">
    <property type="nucleotide sequence ID" value="NZ_BMHW01000006.1"/>
</dbReference>
<name>A0A7W9Y7E4_9HYPH</name>
<dbReference type="EMBL" id="JACHEG010000003">
    <property type="protein sequence ID" value="MBB6163379.1"/>
    <property type="molecule type" value="Genomic_DNA"/>
</dbReference>
<evidence type="ECO:0000313" key="3">
    <source>
        <dbReference type="EMBL" id="MBB6163379.1"/>
    </source>
</evidence>
<evidence type="ECO:0000313" key="4">
    <source>
        <dbReference type="Proteomes" id="UP000547879"/>
    </source>
</evidence>
<feature type="region of interest" description="Disordered" evidence="1">
    <location>
        <begin position="27"/>
        <end position="47"/>
    </location>
</feature>